<reference evidence="2" key="1">
    <citation type="submission" date="2020-10" db="EMBL/GenBank/DDBJ databases">
        <authorList>
            <person name="Gilroy R."/>
        </authorList>
    </citation>
    <scope>NUCLEOTIDE SEQUENCE</scope>
    <source>
        <strain evidence="2">ChiBcec6-7307</strain>
    </source>
</reference>
<dbReference type="GO" id="GO:0016787">
    <property type="term" value="F:hydrolase activity"/>
    <property type="evidence" value="ECO:0007669"/>
    <property type="project" value="UniProtKB-KW"/>
</dbReference>
<dbReference type="Proteomes" id="UP000886889">
    <property type="component" value="Unassembled WGS sequence"/>
</dbReference>
<dbReference type="EMBL" id="DVOS01000046">
    <property type="protein sequence ID" value="HIV23389.1"/>
    <property type="molecule type" value="Genomic_DNA"/>
</dbReference>
<keyword evidence="2" id="KW-0378">Hydrolase</keyword>
<gene>
    <name evidence="2" type="ORF">IAC80_05565</name>
</gene>
<organism evidence="2 3">
    <name type="scientific">Candidatus Merdiplasma excrementigallinarum</name>
    <dbReference type="NCBI Taxonomy" id="2840864"/>
    <lineage>
        <taxon>Bacteria</taxon>
        <taxon>Bacillati</taxon>
        <taxon>Bacillota</taxon>
        <taxon>Clostridia</taxon>
        <taxon>Lachnospirales</taxon>
        <taxon>Lachnospiraceae</taxon>
        <taxon>Lachnospiraceae incertae sedis</taxon>
        <taxon>Candidatus Merdiplasma</taxon>
    </lineage>
</organism>
<reference evidence="2" key="2">
    <citation type="journal article" date="2021" name="PeerJ">
        <title>Extensive microbial diversity within the chicken gut microbiome revealed by metagenomics and culture.</title>
        <authorList>
            <person name="Gilroy R."/>
            <person name="Ravi A."/>
            <person name="Getino M."/>
            <person name="Pursley I."/>
            <person name="Horton D.L."/>
            <person name="Alikhan N.F."/>
            <person name="Baker D."/>
            <person name="Gharbi K."/>
            <person name="Hall N."/>
            <person name="Watson M."/>
            <person name="Adriaenssens E.M."/>
            <person name="Foster-Nyarko E."/>
            <person name="Jarju S."/>
            <person name="Secka A."/>
            <person name="Antonio M."/>
            <person name="Oren A."/>
            <person name="Chaudhuri R.R."/>
            <person name="La Ragione R."/>
            <person name="Hildebrand F."/>
            <person name="Pallen M.J."/>
        </authorList>
    </citation>
    <scope>NUCLEOTIDE SEQUENCE</scope>
    <source>
        <strain evidence="2">ChiBcec6-7307</strain>
    </source>
</reference>
<sequence>MAYFKYQDKSVFYEEYGQGKPVIFLHGNTASSKMSELLMPLYAENFRCILIDFLGNGQSERVEKFSPDMWYDEALQTIALTEHLQYGKVSLIGTSGGAWAAVNAALE</sequence>
<dbReference type="Gene3D" id="3.40.50.1820">
    <property type="entry name" value="alpha/beta hydrolase"/>
    <property type="match status" value="1"/>
</dbReference>
<feature type="domain" description="AB hydrolase-1" evidence="1">
    <location>
        <begin position="20"/>
        <end position="105"/>
    </location>
</feature>
<accession>A0A9D1P060</accession>
<evidence type="ECO:0000259" key="1">
    <source>
        <dbReference type="Pfam" id="PF00561"/>
    </source>
</evidence>
<feature type="non-terminal residue" evidence="2">
    <location>
        <position position="107"/>
    </location>
</feature>
<evidence type="ECO:0000313" key="2">
    <source>
        <dbReference type="EMBL" id="HIV23389.1"/>
    </source>
</evidence>
<dbReference type="PANTHER" id="PTHR43798">
    <property type="entry name" value="MONOACYLGLYCEROL LIPASE"/>
    <property type="match status" value="1"/>
</dbReference>
<dbReference type="InterPro" id="IPR000073">
    <property type="entry name" value="AB_hydrolase_1"/>
</dbReference>
<protein>
    <submittedName>
        <fullName evidence="2">Alpha/beta hydrolase</fullName>
    </submittedName>
</protein>
<evidence type="ECO:0000313" key="3">
    <source>
        <dbReference type="Proteomes" id="UP000886889"/>
    </source>
</evidence>
<dbReference type="SUPFAM" id="SSF53474">
    <property type="entry name" value="alpha/beta-Hydrolases"/>
    <property type="match status" value="1"/>
</dbReference>
<proteinExistence type="predicted"/>
<dbReference type="InterPro" id="IPR050266">
    <property type="entry name" value="AB_hydrolase_sf"/>
</dbReference>
<name>A0A9D1P060_9FIRM</name>
<dbReference type="InterPro" id="IPR029058">
    <property type="entry name" value="AB_hydrolase_fold"/>
</dbReference>
<dbReference type="Pfam" id="PF00561">
    <property type="entry name" value="Abhydrolase_1"/>
    <property type="match status" value="1"/>
</dbReference>
<comment type="caution">
    <text evidence="2">The sequence shown here is derived from an EMBL/GenBank/DDBJ whole genome shotgun (WGS) entry which is preliminary data.</text>
</comment>
<dbReference type="AlphaFoldDB" id="A0A9D1P060"/>